<proteinExistence type="predicted"/>
<feature type="transmembrane region" description="Helical" evidence="6">
    <location>
        <begin position="309"/>
        <end position="329"/>
    </location>
</feature>
<dbReference type="HOGENOM" id="CLU_350452_0_0_0"/>
<dbReference type="CDD" id="cd00082">
    <property type="entry name" value="HisKA"/>
    <property type="match status" value="1"/>
</dbReference>
<evidence type="ECO:0000313" key="8">
    <source>
        <dbReference type="EMBL" id="APF19114.1"/>
    </source>
</evidence>
<evidence type="ECO:0000256" key="2">
    <source>
        <dbReference type="ARBA" id="ARBA00012438"/>
    </source>
</evidence>
<feature type="transmembrane region" description="Helical" evidence="6">
    <location>
        <begin position="140"/>
        <end position="159"/>
    </location>
</feature>
<feature type="transmembrane region" description="Helical" evidence="6">
    <location>
        <begin position="278"/>
        <end position="297"/>
    </location>
</feature>
<feature type="transmembrane region" description="Helical" evidence="6">
    <location>
        <begin position="7"/>
        <end position="26"/>
    </location>
</feature>
<keyword evidence="4" id="KW-0808">Transferase</keyword>
<dbReference type="STRING" id="880073.Cabys_2365"/>
<dbReference type="eggNOG" id="COG2205">
    <property type="taxonomic scope" value="Bacteria"/>
</dbReference>
<dbReference type="PROSITE" id="PS50109">
    <property type="entry name" value="HIS_KIN"/>
    <property type="match status" value="1"/>
</dbReference>
<evidence type="ECO:0000259" key="7">
    <source>
        <dbReference type="PROSITE" id="PS50109"/>
    </source>
</evidence>
<comment type="catalytic activity">
    <reaction evidence="1">
        <text>ATP + protein L-histidine = ADP + protein N-phospho-L-histidine.</text>
        <dbReference type="EC" id="2.7.13.3"/>
    </reaction>
</comment>
<dbReference type="InterPro" id="IPR036890">
    <property type="entry name" value="HATPase_C_sf"/>
</dbReference>
<dbReference type="Gene3D" id="1.10.287.130">
    <property type="match status" value="1"/>
</dbReference>
<dbReference type="SMART" id="SM00387">
    <property type="entry name" value="HATPase_c"/>
    <property type="match status" value="1"/>
</dbReference>
<dbReference type="InterPro" id="IPR004358">
    <property type="entry name" value="Sig_transdc_His_kin-like_C"/>
</dbReference>
<sequence length="803" mass="91957">MQFPEKTFIIGIFIYFLLALTGLYNTSQRPALPMSMEETDQGVYLYPAAGKGQEGSFAPQLISSLDHYAVEHIYQANAVINRKKIGDTVTLRLQGDGVQQVKLTSYYGFWHLFLNFFIGAIFFVIGGLIWWNRENSAERLFPYSGFLFGFIIIMNWGGIQLPLPLSLPLISLYFLSYPLAFLTFCLFSNYFPAFDVSMAEVKVHVQRILVAAALFSLPLILFFLRQTFDFSLATVDQFYLIYRLFRFIILAIMLFALIQLIRNLLRQENPEHRRKLHWVLWGVFWGSFPFIFLWNLPQIFGFSPLTPEWIANLAILFIPITVAIAILRHRLFDIEIVISRSLIYSIVLFSLMIIYLLTALALSALFLNRFSLHSPLASALAALFIALIFNPLKTRVQNQVDRQFYRIKYDRFQVLRSFMAGLERLLEKGQVLQELERAFQKAVPVEKQETFFVEKEGPVSGGEEIAKATQFLEWFRSQPDGERGRIFIHPSGRERLESGLRFAGAPLPERYLILIALNAQSGWLLGEKRSGQRFWKEDLDLASQMAAAASAQLEKIAFMENYLREALEREKAEQLNAWKSLLVAEVAHDLRSPLNAILFKLKNLAHALNEGKNDWQSSALEIQNQVRRLQNLIQSLLAFSAIEKGKLSLQLTPLTIQSIVGETLDILQETIEKKRLNVRQDLPPSLRVLGDPQFLQEIFLNILSNAVKFSAPSKTIHIKGRSFLRRSERRVKIEIRDQAGGMTSAQIKEAFEPFRSRQTPRPGEGFHLGLYIVRQFTELMNGEVQIESQKGSGTTFLLSFPAP</sequence>
<dbReference type="EMBL" id="CM001402">
    <property type="protein sequence ID" value="EHO43045.1"/>
    <property type="molecule type" value="Genomic_DNA"/>
</dbReference>
<evidence type="ECO:0000256" key="6">
    <source>
        <dbReference type="SAM" id="Phobius"/>
    </source>
</evidence>
<keyword evidence="6" id="KW-0812">Transmembrane</keyword>
<dbReference type="Pfam" id="PF00512">
    <property type="entry name" value="HisKA"/>
    <property type="match status" value="1"/>
</dbReference>
<dbReference type="PRINTS" id="PR00344">
    <property type="entry name" value="BCTRLSENSOR"/>
</dbReference>
<feature type="transmembrane region" description="Helical" evidence="6">
    <location>
        <begin position="208"/>
        <end position="228"/>
    </location>
</feature>
<keyword evidence="6" id="KW-0472">Membrane</keyword>
<dbReference type="PaxDb" id="880073-Calab_3446"/>
<dbReference type="AlphaFoldDB" id="H1XWR9"/>
<evidence type="ECO:0000256" key="5">
    <source>
        <dbReference type="ARBA" id="ARBA00022777"/>
    </source>
</evidence>
<evidence type="ECO:0000313" key="10">
    <source>
        <dbReference type="Proteomes" id="UP000004671"/>
    </source>
</evidence>
<evidence type="ECO:0000256" key="1">
    <source>
        <dbReference type="ARBA" id="ARBA00000085"/>
    </source>
</evidence>
<feature type="domain" description="Histidine kinase" evidence="7">
    <location>
        <begin position="585"/>
        <end position="803"/>
    </location>
</feature>
<keyword evidence="3" id="KW-0597">Phosphoprotein</keyword>
<reference evidence="8 11" key="2">
    <citation type="submission" date="2016-11" db="EMBL/GenBank/DDBJ databases">
        <title>Genomic analysis of Caldithrix abyssi and proposal of a novel bacterial phylum Caldithrichaeota.</title>
        <authorList>
            <person name="Kublanov I."/>
            <person name="Sigalova O."/>
            <person name="Gavrilov S."/>
            <person name="Lebedinsky A."/>
            <person name="Ivanova N."/>
            <person name="Daum C."/>
            <person name="Reddy T."/>
            <person name="Klenk H.P."/>
            <person name="Goker M."/>
            <person name="Reva O."/>
            <person name="Miroshnichenko M."/>
            <person name="Kyprides N."/>
            <person name="Woyke T."/>
            <person name="Gelfand M."/>
        </authorList>
    </citation>
    <scope>NUCLEOTIDE SEQUENCE [LARGE SCALE GENOMIC DNA]</scope>
    <source>
        <strain evidence="8 11">LF13</strain>
    </source>
</reference>
<evidence type="ECO:0000313" key="9">
    <source>
        <dbReference type="EMBL" id="EHO43045.1"/>
    </source>
</evidence>
<dbReference type="KEGG" id="caby:Cabys_2365"/>
<evidence type="ECO:0000313" key="11">
    <source>
        <dbReference type="Proteomes" id="UP000183868"/>
    </source>
</evidence>
<dbReference type="Proteomes" id="UP000183868">
    <property type="component" value="Chromosome"/>
</dbReference>
<dbReference type="SUPFAM" id="SSF47384">
    <property type="entry name" value="Homodimeric domain of signal transducing histidine kinase"/>
    <property type="match status" value="1"/>
</dbReference>
<dbReference type="Proteomes" id="UP000004671">
    <property type="component" value="Chromosome"/>
</dbReference>
<dbReference type="PANTHER" id="PTHR43047">
    <property type="entry name" value="TWO-COMPONENT HISTIDINE PROTEIN KINASE"/>
    <property type="match status" value="1"/>
</dbReference>
<dbReference type="EC" id="2.7.13.3" evidence="2"/>
<accession>H1XWR9</accession>
<dbReference type="SMART" id="SM00388">
    <property type="entry name" value="HisKA"/>
    <property type="match status" value="1"/>
</dbReference>
<dbReference type="InterPro" id="IPR005467">
    <property type="entry name" value="His_kinase_dom"/>
</dbReference>
<dbReference type="InterPro" id="IPR003594">
    <property type="entry name" value="HATPase_dom"/>
</dbReference>
<keyword evidence="10" id="KW-1185">Reference proteome</keyword>
<dbReference type="Pfam" id="PF02518">
    <property type="entry name" value="HATPase_c"/>
    <property type="match status" value="1"/>
</dbReference>
<dbReference type="GO" id="GO:0005886">
    <property type="term" value="C:plasma membrane"/>
    <property type="evidence" value="ECO:0007669"/>
    <property type="project" value="TreeGrafter"/>
</dbReference>
<dbReference type="EMBL" id="CP018099">
    <property type="protein sequence ID" value="APF19114.1"/>
    <property type="molecule type" value="Genomic_DNA"/>
</dbReference>
<feature type="transmembrane region" description="Helical" evidence="6">
    <location>
        <begin position="341"/>
        <end position="366"/>
    </location>
</feature>
<evidence type="ECO:0000256" key="3">
    <source>
        <dbReference type="ARBA" id="ARBA00022553"/>
    </source>
</evidence>
<name>H1XWR9_CALAY</name>
<gene>
    <name evidence="8" type="ORF">Cabys_2365</name>
    <name evidence="9" type="ORF">Calab_3446</name>
</gene>
<reference evidence="9 10" key="1">
    <citation type="submission" date="2011-09" db="EMBL/GenBank/DDBJ databases">
        <title>The permanent draft genome of Caldithrix abyssi DSM 13497.</title>
        <authorList>
            <consortium name="US DOE Joint Genome Institute (JGI-PGF)"/>
            <person name="Lucas S."/>
            <person name="Han J."/>
            <person name="Lapidus A."/>
            <person name="Bruce D."/>
            <person name="Goodwin L."/>
            <person name="Pitluck S."/>
            <person name="Peters L."/>
            <person name="Kyrpides N."/>
            <person name="Mavromatis K."/>
            <person name="Ivanova N."/>
            <person name="Mikhailova N."/>
            <person name="Chertkov O."/>
            <person name="Detter J.C."/>
            <person name="Tapia R."/>
            <person name="Han C."/>
            <person name="Land M."/>
            <person name="Hauser L."/>
            <person name="Markowitz V."/>
            <person name="Cheng J.-F."/>
            <person name="Hugenholtz P."/>
            <person name="Woyke T."/>
            <person name="Wu D."/>
            <person name="Spring S."/>
            <person name="Brambilla E."/>
            <person name="Klenk H.-P."/>
            <person name="Eisen J.A."/>
        </authorList>
    </citation>
    <scope>NUCLEOTIDE SEQUENCE [LARGE SCALE GENOMIC DNA]</scope>
    <source>
        <strain evidence="9 10">DSM 13497</strain>
    </source>
</reference>
<protein>
    <recommendedName>
        <fullName evidence="2">histidine kinase</fullName>
        <ecNumber evidence="2">2.7.13.3</ecNumber>
    </recommendedName>
</protein>
<dbReference type="Gene3D" id="3.30.565.10">
    <property type="entry name" value="Histidine kinase-like ATPase, C-terminal domain"/>
    <property type="match status" value="1"/>
</dbReference>
<organism evidence="9 10">
    <name type="scientific">Caldithrix abyssi DSM 13497</name>
    <dbReference type="NCBI Taxonomy" id="880073"/>
    <lineage>
        <taxon>Bacteria</taxon>
        <taxon>Pseudomonadati</taxon>
        <taxon>Calditrichota</taxon>
        <taxon>Calditrichia</taxon>
        <taxon>Calditrichales</taxon>
        <taxon>Calditrichaceae</taxon>
        <taxon>Caldithrix</taxon>
    </lineage>
</organism>
<feature type="transmembrane region" description="Helical" evidence="6">
    <location>
        <begin position="240"/>
        <end position="258"/>
    </location>
</feature>
<feature type="transmembrane region" description="Helical" evidence="6">
    <location>
        <begin position="109"/>
        <end position="131"/>
    </location>
</feature>
<evidence type="ECO:0000256" key="4">
    <source>
        <dbReference type="ARBA" id="ARBA00022679"/>
    </source>
</evidence>
<dbReference type="RefSeq" id="WP_006930505.1">
    <property type="nucleotide sequence ID" value="NZ_CM001402.1"/>
</dbReference>
<dbReference type="InterPro" id="IPR003661">
    <property type="entry name" value="HisK_dim/P_dom"/>
</dbReference>
<dbReference type="OrthoDB" id="9808408at2"/>
<keyword evidence="5 9" id="KW-0418">Kinase</keyword>
<dbReference type="InterPro" id="IPR036097">
    <property type="entry name" value="HisK_dim/P_sf"/>
</dbReference>
<dbReference type="GO" id="GO:0000155">
    <property type="term" value="F:phosphorelay sensor kinase activity"/>
    <property type="evidence" value="ECO:0007669"/>
    <property type="project" value="InterPro"/>
</dbReference>
<dbReference type="GO" id="GO:0009927">
    <property type="term" value="F:histidine phosphotransfer kinase activity"/>
    <property type="evidence" value="ECO:0007669"/>
    <property type="project" value="TreeGrafter"/>
</dbReference>
<feature type="transmembrane region" description="Helical" evidence="6">
    <location>
        <begin position="165"/>
        <end position="187"/>
    </location>
</feature>
<dbReference type="SUPFAM" id="SSF55874">
    <property type="entry name" value="ATPase domain of HSP90 chaperone/DNA topoisomerase II/histidine kinase"/>
    <property type="match status" value="1"/>
</dbReference>
<feature type="transmembrane region" description="Helical" evidence="6">
    <location>
        <begin position="372"/>
        <end position="392"/>
    </location>
</feature>
<keyword evidence="6" id="KW-1133">Transmembrane helix</keyword>
<dbReference type="InParanoid" id="H1XWR9"/>
<dbReference type="PANTHER" id="PTHR43047:SF72">
    <property type="entry name" value="OSMOSENSING HISTIDINE PROTEIN KINASE SLN1"/>
    <property type="match status" value="1"/>
</dbReference>